<dbReference type="AlphaFoldDB" id="A0A6A6M2A6"/>
<proteinExistence type="predicted"/>
<evidence type="ECO:0000256" key="2">
    <source>
        <dbReference type="SAM" id="Coils"/>
    </source>
</evidence>
<dbReference type="PANTHER" id="PTHR33463:SF203">
    <property type="entry name" value="AAA+ ATPASE DOMAIN-CONTAINING PROTEIN"/>
    <property type="match status" value="1"/>
</dbReference>
<keyword evidence="5" id="KW-1185">Reference proteome</keyword>
<sequence length="197" mass="22947">MFISIFTEIITDPIMQLVVVPIKRHISYPFTYKTKVERLQDEAQQLNSKRDRLQQSVADASRRGEEIYDDVSKWLISAGEAIQEAEQLIQAKEQVKERCFIELRRIQAEVAEVLGLDLHEEGILLRANRLNERLNKEKILVILDDIWTKLQLEEVGIPFWADCKGCKILLTSRNRDVYHSMGAQKVLKLEVLREEES</sequence>
<dbReference type="InterPro" id="IPR002182">
    <property type="entry name" value="NB-ARC"/>
</dbReference>
<keyword evidence="2" id="KW-0175">Coiled coil</keyword>
<dbReference type="Gene3D" id="3.40.50.300">
    <property type="entry name" value="P-loop containing nucleotide triphosphate hydrolases"/>
    <property type="match status" value="1"/>
</dbReference>
<evidence type="ECO:0000256" key="1">
    <source>
        <dbReference type="ARBA" id="ARBA00022821"/>
    </source>
</evidence>
<dbReference type="GO" id="GO:0043531">
    <property type="term" value="F:ADP binding"/>
    <property type="evidence" value="ECO:0007669"/>
    <property type="project" value="InterPro"/>
</dbReference>
<dbReference type="EMBL" id="JAAGAX010000008">
    <property type="protein sequence ID" value="KAF2306658.1"/>
    <property type="molecule type" value="Genomic_DNA"/>
</dbReference>
<organism evidence="4 5">
    <name type="scientific">Hevea brasiliensis</name>
    <name type="common">Para rubber tree</name>
    <name type="synonym">Siphonia brasiliensis</name>
    <dbReference type="NCBI Taxonomy" id="3981"/>
    <lineage>
        <taxon>Eukaryota</taxon>
        <taxon>Viridiplantae</taxon>
        <taxon>Streptophyta</taxon>
        <taxon>Embryophyta</taxon>
        <taxon>Tracheophyta</taxon>
        <taxon>Spermatophyta</taxon>
        <taxon>Magnoliopsida</taxon>
        <taxon>eudicotyledons</taxon>
        <taxon>Gunneridae</taxon>
        <taxon>Pentapetalae</taxon>
        <taxon>rosids</taxon>
        <taxon>fabids</taxon>
        <taxon>Malpighiales</taxon>
        <taxon>Euphorbiaceae</taxon>
        <taxon>Crotonoideae</taxon>
        <taxon>Micrandreae</taxon>
        <taxon>Hevea</taxon>
    </lineage>
</organism>
<dbReference type="Pfam" id="PF00931">
    <property type="entry name" value="NB-ARC"/>
    <property type="match status" value="1"/>
</dbReference>
<name>A0A6A6M2A6_HEVBR</name>
<comment type="caution">
    <text evidence="4">The sequence shown here is derived from an EMBL/GenBank/DDBJ whole genome shotgun (WGS) entry which is preliminary data.</text>
</comment>
<protein>
    <recommendedName>
        <fullName evidence="3">NB-ARC domain-containing protein</fullName>
    </recommendedName>
</protein>
<feature type="domain" description="NB-ARC" evidence="3">
    <location>
        <begin position="105"/>
        <end position="197"/>
    </location>
</feature>
<dbReference type="Proteomes" id="UP000467840">
    <property type="component" value="Chromosome 9"/>
</dbReference>
<accession>A0A6A6M2A6</accession>
<keyword evidence="1" id="KW-0611">Plant defense</keyword>
<dbReference type="InterPro" id="IPR050905">
    <property type="entry name" value="Plant_NBS-LRR"/>
</dbReference>
<dbReference type="InterPro" id="IPR027417">
    <property type="entry name" value="P-loop_NTPase"/>
</dbReference>
<evidence type="ECO:0000259" key="3">
    <source>
        <dbReference type="Pfam" id="PF00931"/>
    </source>
</evidence>
<feature type="coiled-coil region" evidence="2">
    <location>
        <begin position="36"/>
        <end position="98"/>
    </location>
</feature>
<dbReference type="PANTHER" id="PTHR33463">
    <property type="entry name" value="NB-ARC DOMAIN-CONTAINING PROTEIN-RELATED"/>
    <property type="match status" value="1"/>
</dbReference>
<reference evidence="4 5" key="1">
    <citation type="journal article" date="2020" name="Mol. Plant">
        <title>The Chromosome-Based Rubber Tree Genome Provides New Insights into Spurge Genome Evolution and Rubber Biosynthesis.</title>
        <authorList>
            <person name="Liu J."/>
            <person name="Shi C."/>
            <person name="Shi C.C."/>
            <person name="Li W."/>
            <person name="Zhang Q.J."/>
            <person name="Zhang Y."/>
            <person name="Li K."/>
            <person name="Lu H.F."/>
            <person name="Shi C."/>
            <person name="Zhu S.T."/>
            <person name="Xiao Z.Y."/>
            <person name="Nan H."/>
            <person name="Yue Y."/>
            <person name="Zhu X.G."/>
            <person name="Wu Y."/>
            <person name="Hong X.N."/>
            <person name="Fan G.Y."/>
            <person name="Tong Y."/>
            <person name="Zhang D."/>
            <person name="Mao C.L."/>
            <person name="Liu Y.L."/>
            <person name="Hao S.J."/>
            <person name="Liu W.Q."/>
            <person name="Lv M.Q."/>
            <person name="Zhang H.B."/>
            <person name="Liu Y."/>
            <person name="Hu-Tang G.R."/>
            <person name="Wang J.P."/>
            <person name="Wang J.H."/>
            <person name="Sun Y.H."/>
            <person name="Ni S.B."/>
            <person name="Chen W.B."/>
            <person name="Zhang X.C."/>
            <person name="Jiao Y.N."/>
            <person name="Eichler E.E."/>
            <person name="Li G.H."/>
            <person name="Liu X."/>
            <person name="Gao L.Z."/>
        </authorList>
    </citation>
    <scope>NUCLEOTIDE SEQUENCE [LARGE SCALE GENOMIC DNA]</scope>
    <source>
        <strain evidence="5">cv. GT1</strain>
        <tissue evidence="4">Leaf</tissue>
    </source>
</reference>
<evidence type="ECO:0000313" key="4">
    <source>
        <dbReference type="EMBL" id="KAF2306658.1"/>
    </source>
</evidence>
<dbReference type="SUPFAM" id="SSF52540">
    <property type="entry name" value="P-loop containing nucleoside triphosphate hydrolases"/>
    <property type="match status" value="1"/>
</dbReference>
<evidence type="ECO:0000313" key="5">
    <source>
        <dbReference type="Proteomes" id="UP000467840"/>
    </source>
</evidence>
<gene>
    <name evidence="4" type="ORF">GH714_020187</name>
</gene>